<accession>D6SRH0</accession>
<dbReference type="SUPFAM" id="SSF89957">
    <property type="entry name" value="MTH1187/YkoF-like"/>
    <property type="match status" value="1"/>
</dbReference>
<evidence type="ECO:0000313" key="4">
    <source>
        <dbReference type="Proteomes" id="UP000005496"/>
    </source>
</evidence>
<comment type="similarity">
    <text evidence="1">Belongs to the UPF0045 family.</text>
</comment>
<dbReference type="NCBIfam" id="TIGR00106">
    <property type="entry name" value="MTH1187 family thiamine-binding protein"/>
    <property type="match status" value="1"/>
</dbReference>
<dbReference type="eggNOG" id="COG0011">
    <property type="taxonomic scope" value="Bacteria"/>
</dbReference>
<dbReference type="InterPro" id="IPR051614">
    <property type="entry name" value="UPF0045_domain"/>
</dbReference>
<dbReference type="InterPro" id="IPR002767">
    <property type="entry name" value="Thiamine_BP"/>
</dbReference>
<dbReference type="PANTHER" id="PTHR33777:SF1">
    <property type="entry name" value="UPF0045 PROTEIN ECM15"/>
    <property type="match status" value="1"/>
</dbReference>
<evidence type="ECO:0000256" key="1">
    <source>
        <dbReference type="ARBA" id="ARBA00010272"/>
    </source>
</evidence>
<reference evidence="3" key="1">
    <citation type="submission" date="2010-05" db="EMBL/GenBank/DDBJ databases">
        <title>The draft genome of Desulfonatronospira thiodismutans ASO3-1.</title>
        <authorList>
            <consortium name="US DOE Joint Genome Institute (JGI-PGF)"/>
            <person name="Lucas S."/>
            <person name="Copeland A."/>
            <person name="Lapidus A."/>
            <person name="Cheng J.-F."/>
            <person name="Bruce D."/>
            <person name="Goodwin L."/>
            <person name="Pitluck S."/>
            <person name="Chertkov O."/>
            <person name="Brettin T."/>
            <person name="Detter J.C."/>
            <person name="Han C."/>
            <person name="Land M.L."/>
            <person name="Hauser L."/>
            <person name="Kyrpides N."/>
            <person name="Mikhailova N."/>
            <person name="Muyzer G."/>
            <person name="Woyke T."/>
        </authorList>
    </citation>
    <scope>NUCLEOTIDE SEQUENCE [LARGE SCALE GENOMIC DNA]</scope>
    <source>
        <strain evidence="3">ASO3-1</strain>
    </source>
</reference>
<dbReference type="AlphaFoldDB" id="D6SRH0"/>
<organism evidence="3 4">
    <name type="scientific">Desulfonatronospira thiodismutans ASO3-1</name>
    <dbReference type="NCBI Taxonomy" id="555779"/>
    <lineage>
        <taxon>Bacteria</taxon>
        <taxon>Pseudomonadati</taxon>
        <taxon>Thermodesulfobacteriota</taxon>
        <taxon>Desulfovibrionia</taxon>
        <taxon>Desulfovibrionales</taxon>
        <taxon>Desulfonatronovibrionaceae</taxon>
        <taxon>Desulfonatronospira</taxon>
    </lineage>
</organism>
<dbReference type="EMBL" id="ACJN02000003">
    <property type="protein sequence ID" value="EFI33286.1"/>
    <property type="molecule type" value="Genomic_DNA"/>
</dbReference>
<keyword evidence="4" id="KW-1185">Reference proteome</keyword>
<dbReference type="Proteomes" id="UP000005496">
    <property type="component" value="Unassembled WGS sequence"/>
</dbReference>
<dbReference type="GO" id="GO:0005829">
    <property type="term" value="C:cytosol"/>
    <property type="evidence" value="ECO:0007669"/>
    <property type="project" value="TreeGrafter"/>
</dbReference>
<proteinExistence type="inferred from homology"/>
<evidence type="ECO:0000259" key="2">
    <source>
        <dbReference type="Pfam" id="PF01910"/>
    </source>
</evidence>
<protein>
    <recommendedName>
        <fullName evidence="2">Thiamine-binding protein domain-containing protein</fullName>
    </recommendedName>
</protein>
<feature type="domain" description="Thiamine-binding protein" evidence="2">
    <location>
        <begin position="5"/>
        <end position="93"/>
    </location>
</feature>
<dbReference type="OrthoDB" id="9793516at2"/>
<dbReference type="Gene3D" id="3.30.70.930">
    <property type="match status" value="1"/>
</dbReference>
<dbReference type="Pfam" id="PF01910">
    <property type="entry name" value="Thiamine_BP"/>
    <property type="match status" value="1"/>
</dbReference>
<evidence type="ECO:0000313" key="3">
    <source>
        <dbReference type="EMBL" id="EFI33286.1"/>
    </source>
</evidence>
<gene>
    <name evidence="3" type="ORF">Dthio_PD0612</name>
</gene>
<name>D6SRH0_9BACT</name>
<comment type="caution">
    <text evidence="3">The sequence shown here is derived from an EMBL/GenBank/DDBJ whole genome shotgun (WGS) entry which is preliminary data.</text>
</comment>
<sequence>MSVLAELSLFPVDKGESLSPYVTRMVRIIKNSGLDYTLHSMGTCLEGEWPEVMDVVDKCFQDLQQDCGRIYLTLKVDYRSGGSNRLTEKVESVHRQLGEQA</sequence>
<dbReference type="RefSeq" id="WP_008870644.1">
    <property type="nucleotide sequence ID" value="NZ_ACJN02000003.1"/>
</dbReference>
<dbReference type="InterPro" id="IPR029756">
    <property type="entry name" value="MTH1187/YkoF-like"/>
</dbReference>
<dbReference type="PANTHER" id="PTHR33777">
    <property type="entry name" value="UPF0045 PROTEIN ECM15"/>
    <property type="match status" value="1"/>
</dbReference>